<dbReference type="PROSITE" id="PS00108">
    <property type="entry name" value="PROTEIN_KINASE_ST"/>
    <property type="match status" value="1"/>
</dbReference>
<evidence type="ECO:0000256" key="1">
    <source>
        <dbReference type="ARBA" id="ARBA00012513"/>
    </source>
</evidence>
<comment type="caution">
    <text evidence="11">The sequence shown here is derived from an EMBL/GenBank/DDBJ whole genome shotgun (WGS) entry which is preliminary data.</text>
</comment>
<evidence type="ECO:0000313" key="11">
    <source>
        <dbReference type="EMBL" id="GAA1536600.1"/>
    </source>
</evidence>
<dbReference type="InterPro" id="IPR017441">
    <property type="entry name" value="Protein_kinase_ATP_BS"/>
</dbReference>
<evidence type="ECO:0000256" key="6">
    <source>
        <dbReference type="ARBA" id="ARBA00022840"/>
    </source>
</evidence>
<dbReference type="SUPFAM" id="SSF69318">
    <property type="entry name" value="Integrin alpha N-terminal domain"/>
    <property type="match status" value="1"/>
</dbReference>
<dbReference type="InterPro" id="IPR008271">
    <property type="entry name" value="Ser/Thr_kinase_AS"/>
</dbReference>
<dbReference type="SUPFAM" id="SSF56112">
    <property type="entry name" value="Protein kinase-like (PK-like)"/>
    <property type="match status" value="1"/>
</dbReference>
<accession>A0ABN2BCK0</accession>
<dbReference type="InterPro" id="IPR028994">
    <property type="entry name" value="Integrin_alpha_N"/>
</dbReference>
<organism evidence="11 12">
    <name type="scientific">Nocardioides humi</name>
    <dbReference type="NCBI Taxonomy" id="449461"/>
    <lineage>
        <taxon>Bacteria</taxon>
        <taxon>Bacillati</taxon>
        <taxon>Actinomycetota</taxon>
        <taxon>Actinomycetes</taxon>
        <taxon>Propionibacteriales</taxon>
        <taxon>Nocardioidaceae</taxon>
        <taxon>Nocardioides</taxon>
    </lineage>
</organism>
<feature type="compositionally biased region" description="Basic and acidic residues" evidence="8">
    <location>
        <begin position="330"/>
        <end position="344"/>
    </location>
</feature>
<feature type="binding site" evidence="7">
    <location>
        <position position="43"/>
    </location>
    <ligand>
        <name>ATP</name>
        <dbReference type="ChEBI" id="CHEBI:30616"/>
    </ligand>
</feature>
<keyword evidence="2" id="KW-0723">Serine/threonine-protein kinase</keyword>
<reference evidence="11 12" key="1">
    <citation type="journal article" date="2019" name="Int. J. Syst. Evol. Microbiol.">
        <title>The Global Catalogue of Microorganisms (GCM) 10K type strain sequencing project: providing services to taxonomists for standard genome sequencing and annotation.</title>
        <authorList>
            <consortium name="The Broad Institute Genomics Platform"/>
            <consortium name="The Broad Institute Genome Sequencing Center for Infectious Disease"/>
            <person name="Wu L."/>
            <person name="Ma J."/>
        </authorList>
    </citation>
    <scope>NUCLEOTIDE SEQUENCE [LARGE SCALE GENOMIC DNA]</scope>
    <source>
        <strain evidence="11 12">JCM 14942</strain>
    </source>
</reference>
<dbReference type="EMBL" id="BAAAOR010000030">
    <property type="protein sequence ID" value="GAA1536600.1"/>
    <property type="molecule type" value="Genomic_DNA"/>
</dbReference>
<dbReference type="PANTHER" id="PTHR43289:SF6">
    <property type="entry name" value="SERINE_THREONINE-PROTEIN KINASE NEKL-3"/>
    <property type="match status" value="1"/>
</dbReference>
<keyword evidence="6 7" id="KW-0067">ATP-binding</keyword>
<name>A0ABN2BCK0_9ACTN</name>
<dbReference type="SMART" id="SM00220">
    <property type="entry name" value="S_TKc"/>
    <property type="match status" value="1"/>
</dbReference>
<dbReference type="PROSITE" id="PS50011">
    <property type="entry name" value="PROTEIN_KINASE_DOM"/>
    <property type="match status" value="1"/>
</dbReference>
<dbReference type="InterPro" id="IPR011009">
    <property type="entry name" value="Kinase-like_dom_sf"/>
</dbReference>
<dbReference type="EC" id="2.7.11.1" evidence="1"/>
<feature type="transmembrane region" description="Helical" evidence="9">
    <location>
        <begin position="306"/>
        <end position="327"/>
    </location>
</feature>
<keyword evidence="5" id="KW-0418">Kinase</keyword>
<dbReference type="Gene3D" id="3.30.200.20">
    <property type="entry name" value="Phosphorylase Kinase, domain 1"/>
    <property type="match status" value="1"/>
</dbReference>
<proteinExistence type="predicted"/>
<dbReference type="Proteomes" id="UP001500842">
    <property type="component" value="Unassembled WGS sequence"/>
</dbReference>
<keyword evidence="9" id="KW-0472">Membrane</keyword>
<dbReference type="InterPro" id="IPR000719">
    <property type="entry name" value="Prot_kinase_dom"/>
</dbReference>
<evidence type="ECO:0000256" key="7">
    <source>
        <dbReference type="PROSITE-ProRule" id="PRU10141"/>
    </source>
</evidence>
<evidence type="ECO:0000313" key="12">
    <source>
        <dbReference type="Proteomes" id="UP001500842"/>
    </source>
</evidence>
<evidence type="ECO:0000256" key="3">
    <source>
        <dbReference type="ARBA" id="ARBA00022679"/>
    </source>
</evidence>
<sequence length="723" mass="75289">MTRVPRPGDVIGRYRLVRELGRGGMGVVYAATDTRLDRPAALKVMLGHIAGEEAFLARFAREAATLARIESAHVIEIYDYGECDGLPYIATQYVDGGDLGSALAARGPLPPRPALEVCAQVAEGLAATHAAGVVHRDVKPGNILLRDPGAADLHVHLCDFGIAQTAAAKLTATGVVAGTWAYLAPERVQGAAGTPASDAYAVGCVLWECLTGATPYVGTALQMAYAHVSAPVPQLAGTGALAEALNRVLGRALAKDPGERYDDLRAMAGELRAALSLTALPGFEPRATVQPVPPALPRMRRRRGRVLAAVGAGVVVALVAGGAVWAVRGGDERPSGGAEERGRAGEVVTGDLDGDGLGDLAASTVTVDDREERVQWRSRGTAFGTGERTAAEGYLDAVAGDFDGDGRLDTALVSSSVEYEPAYALIDFGDGRDEKVAMELPQAPHDRGAQPTLVGDFDGDGRDDLAFAIQPEDADEAPPLDLETGRTATQTCTLWVVRDVAGKPPPAESWHEGVPCFVPEMAVGDLQGDGRADLVVLIDPDTSWEGSVSERPRLLPLLSDGSSLAAGALVDLAGQPYGRVRLTAGDLDGDGDDEVVAAVEAPDDDEQVGVAVEVRVHGADESGALGDGQVWLSTRRYEWGLDPALLSVSDVDGDGRDDVLFALVIDDALSYPEDGPRPGEDVPVDVLLSDGAALAEPAQWAVCAGCAGYFSLYGPVAVTRSGQ</sequence>
<protein>
    <recommendedName>
        <fullName evidence="1">non-specific serine/threonine protein kinase</fullName>
        <ecNumber evidence="1">2.7.11.1</ecNumber>
    </recommendedName>
</protein>
<keyword evidence="3" id="KW-0808">Transferase</keyword>
<dbReference type="Pfam" id="PF00069">
    <property type="entry name" value="Pkinase"/>
    <property type="match status" value="1"/>
</dbReference>
<feature type="region of interest" description="Disordered" evidence="8">
    <location>
        <begin position="330"/>
        <end position="353"/>
    </location>
</feature>
<dbReference type="RefSeq" id="WP_141007610.1">
    <property type="nucleotide sequence ID" value="NZ_BAAAOR010000030.1"/>
</dbReference>
<evidence type="ECO:0000256" key="2">
    <source>
        <dbReference type="ARBA" id="ARBA00022527"/>
    </source>
</evidence>
<dbReference type="Gene3D" id="2.130.10.130">
    <property type="entry name" value="Integrin alpha, N-terminal"/>
    <property type="match status" value="1"/>
</dbReference>
<keyword evidence="9" id="KW-0812">Transmembrane</keyword>
<evidence type="ECO:0000256" key="9">
    <source>
        <dbReference type="SAM" id="Phobius"/>
    </source>
</evidence>
<keyword evidence="12" id="KW-1185">Reference proteome</keyword>
<evidence type="ECO:0000256" key="5">
    <source>
        <dbReference type="ARBA" id="ARBA00022777"/>
    </source>
</evidence>
<evidence type="ECO:0000256" key="4">
    <source>
        <dbReference type="ARBA" id="ARBA00022741"/>
    </source>
</evidence>
<dbReference type="CDD" id="cd14014">
    <property type="entry name" value="STKc_PknB_like"/>
    <property type="match status" value="1"/>
</dbReference>
<dbReference type="PROSITE" id="PS00107">
    <property type="entry name" value="PROTEIN_KINASE_ATP"/>
    <property type="match status" value="1"/>
</dbReference>
<evidence type="ECO:0000259" key="10">
    <source>
        <dbReference type="PROSITE" id="PS50011"/>
    </source>
</evidence>
<dbReference type="PANTHER" id="PTHR43289">
    <property type="entry name" value="MITOGEN-ACTIVATED PROTEIN KINASE KINASE KINASE 20-RELATED"/>
    <property type="match status" value="1"/>
</dbReference>
<evidence type="ECO:0000256" key="8">
    <source>
        <dbReference type="SAM" id="MobiDB-lite"/>
    </source>
</evidence>
<dbReference type="Gene3D" id="2.40.128.340">
    <property type="match status" value="1"/>
</dbReference>
<gene>
    <name evidence="11" type="ORF">GCM10009788_44240</name>
</gene>
<dbReference type="Gene3D" id="1.10.510.10">
    <property type="entry name" value="Transferase(Phosphotransferase) domain 1"/>
    <property type="match status" value="1"/>
</dbReference>
<feature type="domain" description="Protein kinase" evidence="10">
    <location>
        <begin position="14"/>
        <end position="275"/>
    </location>
</feature>
<keyword evidence="4 7" id="KW-0547">Nucleotide-binding</keyword>
<keyword evidence="9" id="KW-1133">Transmembrane helix</keyword>